<dbReference type="Pfam" id="PF05235">
    <property type="entry name" value="CHAD"/>
    <property type="match status" value="1"/>
</dbReference>
<dbReference type="InterPro" id="IPR038186">
    <property type="entry name" value="CHAD_dom_sf"/>
</dbReference>
<dbReference type="PANTHER" id="PTHR39339">
    <property type="entry name" value="SLR1444 PROTEIN"/>
    <property type="match status" value="1"/>
</dbReference>
<dbReference type="HOGENOM" id="CLU_073332_0_0_3"/>
<dbReference type="Gene3D" id="1.40.20.10">
    <property type="entry name" value="CHAD domain"/>
    <property type="match status" value="1"/>
</dbReference>
<feature type="domain" description="CHAD" evidence="1">
    <location>
        <begin position="13"/>
        <end position="315"/>
    </location>
</feature>
<reference evidence="2 3" key="1">
    <citation type="submission" date="2012-05" db="EMBL/GenBank/DDBJ databases">
        <title>Finished chromosome of genome of Oscillatoria sp. PCC 7112.</title>
        <authorList>
            <consortium name="US DOE Joint Genome Institute"/>
            <person name="Gugger M."/>
            <person name="Coursin T."/>
            <person name="Rippka R."/>
            <person name="Tandeau De Marsac N."/>
            <person name="Huntemann M."/>
            <person name="Wei C.-L."/>
            <person name="Han J."/>
            <person name="Detter J.C."/>
            <person name="Han C."/>
            <person name="Tapia R."/>
            <person name="Davenport K."/>
            <person name="Daligault H."/>
            <person name="Erkkila T."/>
            <person name="Gu W."/>
            <person name="Munk A.C.C."/>
            <person name="Teshima H."/>
            <person name="Xu Y."/>
            <person name="Chain P."/>
            <person name="Chen A."/>
            <person name="Krypides N."/>
            <person name="Mavromatis K."/>
            <person name="Markowitz V."/>
            <person name="Szeto E."/>
            <person name="Ivanova N."/>
            <person name="Mikhailova N."/>
            <person name="Ovchinnikova G."/>
            <person name="Pagani I."/>
            <person name="Pati A."/>
            <person name="Goodwin L."/>
            <person name="Peters L."/>
            <person name="Pitluck S."/>
            <person name="Woyke T."/>
            <person name="Kerfeld C."/>
        </authorList>
    </citation>
    <scope>NUCLEOTIDE SEQUENCE [LARGE SCALE GENOMIC DNA]</scope>
    <source>
        <strain evidence="2 3">PCC 7112</strain>
    </source>
</reference>
<protein>
    <submittedName>
        <fullName evidence="2">CHAD domain containing protein</fullName>
    </submittedName>
</protein>
<dbReference type="OrthoDB" id="9777271at2"/>
<dbReference type="PROSITE" id="PS51708">
    <property type="entry name" value="CHAD"/>
    <property type="match status" value="1"/>
</dbReference>
<dbReference type="RefSeq" id="WP_015178337.1">
    <property type="nucleotide sequence ID" value="NC_019729.1"/>
</dbReference>
<evidence type="ECO:0000313" key="2">
    <source>
        <dbReference type="EMBL" id="AFZ09105.1"/>
    </source>
</evidence>
<dbReference type="PATRIC" id="fig|179408.3.peg.6006"/>
<dbReference type="eggNOG" id="COG5607">
    <property type="taxonomic scope" value="Bacteria"/>
</dbReference>
<organism evidence="2 3">
    <name type="scientific">Phormidium nigroviride PCC 7112</name>
    <dbReference type="NCBI Taxonomy" id="179408"/>
    <lineage>
        <taxon>Bacteria</taxon>
        <taxon>Bacillati</taxon>
        <taxon>Cyanobacteriota</taxon>
        <taxon>Cyanophyceae</taxon>
        <taxon>Oscillatoriophycideae</taxon>
        <taxon>Oscillatoriales</taxon>
        <taxon>Oscillatoriaceae</taxon>
        <taxon>Phormidium</taxon>
    </lineage>
</organism>
<sequence length="338" mass="38662">MNVKTSAKVKTQVKTLGDAASGAIEKYFRKSVAHEAEVIKDKDAEELHQMRVGLRRLRSAVTGFAPVLDWPKEASERKIGKVGRILGTLRDLDVMLESLQNRYYPNLSADEQEVLDKALLNLLKQRHRALKEVRAILEHKSYESLKQSIEDWLEKPKFQAIEHLPIAEVLPDLLLPQVSEFFLHPAWLLGTEYEEGKVKVADDLNAEAVEEKLAAEGTILHDLRKQAKRVRYLMNLFGDFYSETYEVYVEDVKAVQECLGDIQDSEVLGEFLTDFVDRDLKKELPKLAGLLAENRYAAWQKWQVLQRRYLSSEIRQGLRSTLIHPVVEDAAKVEASQP</sequence>
<dbReference type="Proteomes" id="UP000010478">
    <property type="component" value="Chromosome"/>
</dbReference>
<dbReference type="AlphaFoldDB" id="K9VPH3"/>
<dbReference type="InterPro" id="IPR007899">
    <property type="entry name" value="CHAD_dom"/>
</dbReference>
<accession>K9VPH3</accession>
<dbReference type="SMART" id="SM00880">
    <property type="entry name" value="CHAD"/>
    <property type="match status" value="1"/>
</dbReference>
<dbReference type="EMBL" id="CP003614">
    <property type="protein sequence ID" value="AFZ09105.1"/>
    <property type="molecule type" value="Genomic_DNA"/>
</dbReference>
<evidence type="ECO:0000259" key="1">
    <source>
        <dbReference type="PROSITE" id="PS51708"/>
    </source>
</evidence>
<evidence type="ECO:0000313" key="3">
    <source>
        <dbReference type="Proteomes" id="UP000010478"/>
    </source>
</evidence>
<proteinExistence type="predicted"/>
<dbReference type="KEGG" id="oni:Osc7112_4833"/>
<name>K9VPH3_9CYAN</name>
<keyword evidence="3" id="KW-1185">Reference proteome</keyword>
<dbReference type="STRING" id="179408.Osc7112_4833"/>
<gene>
    <name evidence="2" type="ORF">Osc7112_4833</name>
</gene>
<dbReference type="PANTHER" id="PTHR39339:SF1">
    <property type="entry name" value="CHAD DOMAIN-CONTAINING PROTEIN"/>
    <property type="match status" value="1"/>
</dbReference>